<feature type="compositionally biased region" description="Basic and acidic residues" evidence="1">
    <location>
        <begin position="232"/>
        <end position="243"/>
    </location>
</feature>
<evidence type="ECO:0000313" key="3">
    <source>
        <dbReference type="EMBL" id="KXS18742.1"/>
    </source>
</evidence>
<dbReference type="EMBL" id="KQ965741">
    <property type="protein sequence ID" value="KXS18742.1"/>
    <property type="molecule type" value="Genomic_DNA"/>
</dbReference>
<keyword evidence="2" id="KW-0472">Membrane</keyword>
<keyword evidence="2" id="KW-0812">Transmembrane</keyword>
<dbReference type="AlphaFoldDB" id="A0A139APT8"/>
<accession>A0A139APT8</accession>
<name>A0A139APT8_GONPJ</name>
<feature type="compositionally biased region" description="Low complexity" evidence="1">
    <location>
        <begin position="140"/>
        <end position="165"/>
    </location>
</feature>
<proteinExistence type="predicted"/>
<sequence length="288" mass="30853">MQSAGYTEDRTYPSSDGGPPFGTTKTPRELARERIRAYTPTMMEGVVLSKAERGVYVVTFTGLTAGFLGSLISVRRMRLQIPSPAALGVVTGFTFAGATAGFLIARRIMTAQVYHDLPDTSELKKIIAQAKGYTLPTVSTSPSDDFSFSSSSSTTSDSFTNSTDDTTPRQGRSAWDSVRARAASTGGAWDQVRRRAAGLPNERTRTGDGTGSEPRVDSKLGGSGVEEEVEPSDTRGRAVDTKRASSQRAMIDTVLDDDEEDLAVPASGPVVKRTWEELRKAAAEGIQL</sequence>
<keyword evidence="2" id="KW-1133">Transmembrane helix</keyword>
<feature type="region of interest" description="Disordered" evidence="1">
    <location>
        <begin position="1"/>
        <end position="28"/>
    </location>
</feature>
<feature type="transmembrane region" description="Helical" evidence="2">
    <location>
        <begin position="86"/>
        <end position="105"/>
    </location>
</feature>
<gene>
    <name evidence="3" type="ORF">M427DRAFT_53673</name>
</gene>
<feature type="non-terminal residue" evidence="3">
    <location>
        <position position="288"/>
    </location>
</feature>
<organism evidence="3 4">
    <name type="scientific">Gonapodya prolifera (strain JEL478)</name>
    <name type="common">Monoblepharis prolifera</name>
    <dbReference type="NCBI Taxonomy" id="1344416"/>
    <lineage>
        <taxon>Eukaryota</taxon>
        <taxon>Fungi</taxon>
        <taxon>Fungi incertae sedis</taxon>
        <taxon>Chytridiomycota</taxon>
        <taxon>Chytridiomycota incertae sedis</taxon>
        <taxon>Monoblepharidomycetes</taxon>
        <taxon>Monoblepharidales</taxon>
        <taxon>Gonapodyaceae</taxon>
        <taxon>Gonapodya</taxon>
    </lineage>
</organism>
<evidence type="ECO:0000256" key="1">
    <source>
        <dbReference type="SAM" id="MobiDB-lite"/>
    </source>
</evidence>
<evidence type="ECO:0000256" key="2">
    <source>
        <dbReference type="SAM" id="Phobius"/>
    </source>
</evidence>
<feature type="transmembrane region" description="Helical" evidence="2">
    <location>
        <begin position="54"/>
        <end position="74"/>
    </location>
</feature>
<keyword evidence="4" id="KW-1185">Reference proteome</keyword>
<evidence type="ECO:0000313" key="4">
    <source>
        <dbReference type="Proteomes" id="UP000070544"/>
    </source>
</evidence>
<reference evidence="3 4" key="1">
    <citation type="journal article" date="2015" name="Genome Biol. Evol.">
        <title>Phylogenomic analyses indicate that early fungi evolved digesting cell walls of algal ancestors of land plants.</title>
        <authorList>
            <person name="Chang Y."/>
            <person name="Wang S."/>
            <person name="Sekimoto S."/>
            <person name="Aerts A.L."/>
            <person name="Choi C."/>
            <person name="Clum A."/>
            <person name="LaButti K.M."/>
            <person name="Lindquist E.A."/>
            <person name="Yee Ngan C."/>
            <person name="Ohm R.A."/>
            <person name="Salamov A.A."/>
            <person name="Grigoriev I.V."/>
            <person name="Spatafora J.W."/>
            <person name="Berbee M.L."/>
        </authorList>
    </citation>
    <scope>NUCLEOTIDE SEQUENCE [LARGE SCALE GENOMIC DNA]</scope>
    <source>
        <strain evidence="3 4">JEL478</strain>
    </source>
</reference>
<dbReference type="Proteomes" id="UP000070544">
    <property type="component" value="Unassembled WGS sequence"/>
</dbReference>
<protein>
    <submittedName>
        <fullName evidence="3">Uncharacterized protein</fullName>
    </submittedName>
</protein>
<feature type="region of interest" description="Disordered" evidence="1">
    <location>
        <begin position="140"/>
        <end position="245"/>
    </location>
</feature>